<dbReference type="SMART" id="SM00408">
    <property type="entry name" value="IGc2"/>
    <property type="match status" value="1"/>
</dbReference>
<keyword evidence="3 8" id="KW-0472">Membrane</keyword>
<dbReference type="InterPro" id="IPR036179">
    <property type="entry name" value="Ig-like_dom_sf"/>
</dbReference>
<keyword evidence="5" id="KW-0325">Glycoprotein</keyword>
<evidence type="ECO:0000256" key="6">
    <source>
        <dbReference type="ARBA" id="ARBA00023319"/>
    </source>
</evidence>
<keyword evidence="2 9" id="KW-0732">Signal</keyword>
<dbReference type="InterPro" id="IPR050504">
    <property type="entry name" value="IgSF_BTN/MOG"/>
</dbReference>
<reference evidence="11" key="2">
    <citation type="submission" date="2025-08" db="UniProtKB">
        <authorList>
            <consortium name="Ensembl"/>
        </authorList>
    </citation>
    <scope>IDENTIFICATION</scope>
</reference>
<dbReference type="InterPro" id="IPR003599">
    <property type="entry name" value="Ig_sub"/>
</dbReference>
<dbReference type="AlphaFoldDB" id="A0A3Q1JW97"/>
<dbReference type="SUPFAM" id="SSF48726">
    <property type="entry name" value="Immunoglobulin"/>
    <property type="match status" value="1"/>
</dbReference>
<evidence type="ECO:0000313" key="12">
    <source>
        <dbReference type="Proteomes" id="UP000265040"/>
    </source>
</evidence>
<reference evidence="11" key="3">
    <citation type="submission" date="2025-09" db="UniProtKB">
        <authorList>
            <consortium name="Ensembl"/>
        </authorList>
    </citation>
    <scope>IDENTIFICATION</scope>
</reference>
<protein>
    <recommendedName>
        <fullName evidence="10">Ig-like domain-containing protein</fullName>
    </recommendedName>
</protein>
<dbReference type="OrthoDB" id="9898017at2759"/>
<feature type="transmembrane region" description="Helical" evidence="8">
    <location>
        <begin position="154"/>
        <end position="176"/>
    </location>
</feature>
<dbReference type="GO" id="GO:0050863">
    <property type="term" value="P:regulation of T cell activation"/>
    <property type="evidence" value="ECO:0007669"/>
    <property type="project" value="UniProtKB-ARBA"/>
</dbReference>
<evidence type="ECO:0000256" key="2">
    <source>
        <dbReference type="ARBA" id="ARBA00022729"/>
    </source>
</evidence>
<evidence type="ECO:0000256" key="4">
    <source>
        <dbReference type="ARBA" id="ARBA00023157"/>
    </source>
</evidence>
<feature type="signal peptide" evidence="9">
    <location>
        <begin position="1"/>
        <end position="27"/>
    </location>
</feature>
<evidence type="ECO:0000259" key="10">
    <source>
        <dbReference type="PROSITE" id="PS50835"/>
    </source>
</evidence>
<proteinExistence type="predicted"/>
<keyword evidence="8" id="KW-0812">Transmembrane</keyword>
<organism evidence="11 12">
    <name type="scientific">Anabas testudineus</name>
    <name type="common">Climbing perch</name>
    <name type="synonym">Anthias testudineus</name>
    <dbReference type="NCBI Taxonomy" id="64144"/>
    <lineage>
        <taxon>Eukaryota</taxon>
        <taxon>Metazoa</taxon>
        <taxon>Chordata</taxon>
        <taxon>Craniata</taxon>
        <taxon>Vertebrata</taxon>
        <taxon>Euteleostomi</taxon>
        <taxon>Actinopterygii</taxon>
        <taxon>Neopterygii</taxon>
        <taxon>Teleostei</taxon>
        <taxon>Neoteleostei</taxon>
        <taxon>Acanthomorphata</taxon>
        <taxon>Anabantaria</taxon>
        <taxon>Anabantiformes</taxon>
        <taxon>Anabantoidei</taxon>
        <taxon>Anabantidae</taxon>
        <taxon>Anabas</taxon>
    </lineage>
</organism>
<evidence type="ECO:0000256" key="7">
    <source>
        <dbReference type="SAM" id="MobiDB-lite"/>
    </source>
</evidence>
<evidence type="ECO:0000313" key="11">
    <source>
        <dbReference type="Ensembl" id="ENSATEP00000019726.2"/>
    </source>
</evidence>
<feature type="chain" id="PRO_5030080607" description="Ig-like domain-containing protein" evidence="9">
    <location>
        <begin position="28"/>
        <end position="225"/>
    </location>
</feature>
<feature type="region of interest" description="Disordered" evidence="7">
    <location>
        <begin position="185"/>
        <end position="225"/>
    </location>
</feature>
<dbReference type="Ensembl" id="ENSATET00000020063.3">
    <property type="protein sequence ID" value="ENSATEP00000019726.2"/>
    <property type="gene ID" value="ENSATEG00000013749.3"/>
</dbReference>
<dbReference type="FunFam" id="2.60.40.10:FF:000142">
    <property type="entry name" value="V-set domain-containing T-cell activation inhibitor 1"/>
    <property type="match status" value="1"/>
</dbReference>
<feature type="compositionally biased region" description="Basic and acidic residues" evidence="7">
    <location>
        <begin position="189"/>
        <end position="203"/>
    </location>
</feature>
<comment type="subcellular location">
    <subcellularLocation>
        <location evidence="1">Membrane</location>
    </subcellularLocation>
</comment>
<name>A0A3Q1JW97_ANATE</name>
<dbReference type="InterPro" id="IPR003598">
    <property type="entry name" value="Ig_sub2"/>
</dbReference>
<keyword evidence="4" id="KW-1015">Disulfide bond</keyword>
<dbReference type="GO" id="GO:0016020">
    <property type="term" value="C:membrane"/>
    <property type="evidence" value="ECO:0007669"/>
    <property type="project" value="UniProtKB-SubCell"/>
</dbReference>
<dbReference type="InterPro" id="IPR007110">
    <property type="entry name" value="Ig-like_dom"/>
</dbReference>
<evidence type="ECO:0000256" key="1">
    <source>
        <dbReference type="ARBA" id="ARBA00004370"/>
    </source>
</evidence>
<reference evidence="11" key="1">
    <citation type="submission" date="2021-04" db="EMBL/GenBank/DDBJ databases">
        <authorList>
            <consortium name="Wellcome Sanger Institute Data Sharing"/>
        </authorList>
    </citation>
    <scope>NUCLEOTIDE SEQUENCE [LARGE SCALE GENOMIC DNA]</scope>
</reference>
<sequence>MIRLITYPLLTTFVLLFDINAVKNSRGFEVVGSREPVRAEVGDDVVLPCHVRPEFDVTRQTVEWKRERTVVHMFKSRDDNPDTQDLKFRGRTSLFRDKMTQGNISLKLTNVSEADAGNYTCYVPKMESQLNRDNVTLIVADSPSPDPPHLSPGLVSGIMILCLIGLVCLAAGFILCKRQSMCPAQNTRQSDRQYPDKGQDRVDGSPLKHRGQRRQRGQHRQHQQQ</sequence>
<keyword evidence="12" id="KW-1185">Reference proteome</keyword>
<dbReference type="InParanoid" id="A0A3Q1JW97"/>
<evidence type="ECO:0000256" key="3">
    <source>
        <dbReference type="ARBA" id="ARBA00023136"/>
    </source>
</evidence>
<feature type="compositionally biased region" description="Basic residues" evidence="7">
    <location>
        <begin position="207"/>
        <end position="225"/>
    </location>
</feature>
<keyword evidence="8" id="KW-1133">Transmembrane helix</keyword>
<keyword evidence="6" id="KW-0393">Immunoglobulin domain</keyword>
<evidence type="ECO:0000256" key="8">
    <source>
        <dbReference type="SAM" id="Phobius"/>
    </source>
</evidence>
<feature type="domain" description="Ig-like" evidence="10">
    <location>
        <begin position="8"/>
        <end position="131"/>
    </location>
</feature>
<dbReference type="Pfam" id="PF07686">
    <property type="entry name" value="V-set"/>
    <property type="match status" value="1"/>
</dbReference>
<dbReference type="PROSITE" id="PS50835">
    <property type="entry name" value="IG_LIKE"/>
    <property type="match status" value="1"/>
</dbReference>
<accession>A0A3Q1JW97</accession>
<evidence type="ECO:0000256" key="9">
    <source>
        <dbReference type="SAM" id="SignalP"/>
    </source>
</evidence>
<dbReference type="Gene3D" id="2.60.40.10">
    <property type="entry name" value="Immunoglobulins"/>
    <property type="match status" value="1"/>
</dbReference>
<dbReference type="InterPro" id="IPR013106">
    <property type="entry name" value="Ig_V-set"/>
</dbReference>
<dbReference type="Proteomes" id="UP000265040">
    <property type="component" value="Chromosome 18"/>
</dbReference>
<dbReference type="GO" id="GO:1903037">
    <property type="term" value="P:regulation of leukocyte cell-cell adhesion"/>
    <property type="evidence" value="ECO:0007669"/>
    <property type="project" value="UniProtKB-ARBA"/>
</dbReference>
<evidence type="ECO:0000256" key="5">
    <source>
        <dbReference type="ARBA" id="ARBA00023180"/>
    </source>
</evidence>
<dbReference type="InterPro" id="IPR013783">
    <property type="entry name" value="Ig-like_fold"/>
</dbReference>
<dbReference type="GeneTree" id="ENSGT00940000153527"/>
<dbReference type="PANTHER" id="PTHR24100">
    <property type="entry name" value="BUTYROPHILIN"/>
    <property type="match status" value="1"/>
</dbReference>
<dbReference type="SMART" id="SM00409">
    <property type="entry name" value="IG"/>
    <property type="match status" value="1"/>
</dbReference>